<proteinExistence type="predicted"/>
<evidence type="ECO:0000256" key="1">
    <source>
        <dbReference type="SAM" id="MobiDB-lite"/>
    </source>
</evidence>
<accession>A0A833Z4S3</accession>
<sequence length="174" mass="18641">MESELNHFRGRPTSTGIASAWGPGKCLLWLNAPLPGWLHFCADAAAQRPGPDVAQNLPGHIFNSPVVGRLHLALGEYAGGGLDDPLYSTARLHELLASWQQVWGPPAVWPTHTSSPWSTKTPSSPFRSGGWACSPPRHGPTLMELWAPAHHQHVGPSCPADKGQKQDGRGVATT</sequence>
<comment type="caution">
    <text evidence="2">The sequence shown here is derived from an EMBL/GenBank/DDBJ whole genome shotgun (WGS) entry which is preliminary data.</text>
</comment>
<reference evidence="2 3" key="1">
    <citation type="journal article" date="2020" name="Nature">
        <title>Six reference-quality genomes reveal evolution of bat adaptations.</title>
        <authorList>
            <person name="Jebb D."/>
            <person name="Huang Z."/>
            <person name="Pippel M."/>
            <person name="Hughes G.M."/>
            <person name="Lavrichenko K."/>
            <person name="Devanna P."/>
            <person name="Winkler S."/>
            <person name="Jermiin L.S."/>
            <person name="Skirmuntt E.C."/>
            <person name="Katzourakis A."/>
            <person name="Burkitt-Gray L."/>
            <person name="Ray D.A."/>
            <person name="Sullivan K.A.M."/>
            <person name="Roscito J.G."/>
            <person name="Kirilenko B.M."/>
            <person name="Davalos L.M."/>
            <person name="Corthals A.P."/>
            <person name="Power M.L."/>
            <person name="Jones G."/>
            <person name="Ransome R.D."/>
            <person name="Dechmann D.K.N."/>
            <person name="Locatelli A.G."/>
            <person name="Puechmaille S.J."/>
            <person name="Fedrigo O."/>
            <person name="Jarvis E.D."/>
            <person name="Hiller M."/>
            <person name="Vernes S.C."/>
            <person name="Myers E.W."/>
            <person name="Teeling E.C."/>
        </authorList>
    </citation>
    <scope>NUCLEOTIDE SEQUENCE [LARGE SCALE GENOMIC DNA]</scope>
    <source>
        <strain evidence="2">Bat1K_MPI-CBG_1</strain>
    </source>
</reference>
<name>A0A833Z4S3_9CHIR</name>
<protein>
    <submittedName>
        <fullName evidence="2">Uncharacterized protein</fullName>
    </submittedName>
</protein>
<evidence type="ECO:0000313" key="3">
    <source>
        <dbReference type="Proteomes" id="UP000664940"/>
    </source>
</evidence>
<dbReference type="Proteomes" id="UP000664940">
    <property type="component" value="Unassembled WGS sequence"/>
</dbReference>
<evidence type="ECO:0000313" key="2">
    <source>
        <dbReference type="EMBL" id="KAF6086159.1"/>
    </source>
</evidence>
<dbReference type="EMBL" id="JABVXQ010000011">
    <property type="protein sequence ID" value="KAF6086159.1"/>
    <property type="molecule type" value="Genomic_DNA"/>
</dbReference>
<organism evidence="2 3">
    <name type="scientific">Phyllostomus discolor</name>
    <name type="common">pale spear-nosed bat</name>
    <dbReference type="NCBI Taxonomy" id="89673"/>
    <lineage>
        <taxon>Eukaryota</taxon>
        <taxon>Metazoa</taxon>
        <taxon>Chordata</taxon>
        <taxon>Craniata</taxon>
        <taxon>Vertebrata</taxon>
        <taxon>Euteleostomi</taxon>
        <taxon>Mammalia</taxon>
        <taxon>Eutheria</taxon>
        <taxon>Laurasiatheria</taxon>
        <taxon>Chiroptera</taxon>
        <taxon>Yangochiroptera</taxon>
        <taxon>Phyllostomidae</taxon>
        <taxon>Phyllostominae</taxon>
        <taxon>Phyllostomus</taxon>
    </lineage>
</organism>
<feature type="region of interest" description="Disordered" evidence="1">
    <location>
        <begin position="151"/>
        <end position="174"/>
    </location>
</feature>
<gene>
    <name evidence="2" type="ORF">HJG60_008365</name>
</gene>
<dbReference type="AlphaFoldDB" id="A0A833Z4S3"/>